<dbReference type="Proteomes" id="UP000199426">
    <property type="component" value="Unassembled WGS sequence"/>
</dbReference>
<organism evidence="3 5">
    <name type="scientific">Chryseobacterium jejuense</name>
    <dbReference type="NCBI Taxonomy" id="445960"/>
    <lineage>
        <taxon>Bacteria</taxon>
        <taxon>Pseudomonadati</taxon>
        <taxon>Bacteroidota</taxon>
        <taxon>Flavobacteriia</taxon>
        <taxon>Flavobacteriales</taxon>
        <taxon>Weeksellaceae</taxon>
        <taxon>Chryseobacterium group</taxon>
        <taxon>Chryseobacterium</taxon>
    </lineage>
</organism>
<feature type="transmembrane region" description="Helical" evidence="1">
    <location>
        <begin position="83"/>
        <end position="103"/>
    </location>
</feature>
<name>A0A2X2VEA4_CHRJE</name>
<dbReference type="AlphaFoldDB" id="A0A2X2VEA4"/>
<keyword evidence="1" id="KW-0812">Transmembrane</keyword>
<feature type="transmembrane region" description="Helical" evidence="1">
    <location>
        <begin position="20"/>
        <end position="38"/>
    </location>
</feature>
<keyword evidence="1" id="KW-1133">Transmembrane helix</keyword>
<sequence length="125" mass="14027">MTGENHCSTFDGKYFNMNSKTISILSYVTIIGWIIAYVKSKDLTVKNDLANYHLEQGLGFFLLTVVVNIILSIIIPILPVLSFLNYIGLLLLILWVFGIINAANEQKKPIPVVGKMFENKFGFLA</sequence>
<reference evidence="3 5" key="2">
    <citation type="submission" date="2018-06" db="EMBL/GenBank/DDBJ databases">
        <authorList>
            <consortium name="Pathogen Informatics"/>
            <person name="Doyle S."/>
        </authorList>
    </citation>
    <scope>NUCLEOTIDE SEQUENCE [LARGE SCALE GENOMIC DNA]</scope>
    <source>
        <strain evidence="3 5">NCTC13492</strain>
    </source>
</reference>
<evidence type="ECO:0000256" key="1">
    <source>
        <dbReference type="SAM" id="Phobius"/>
    </source>
</evidence>
<evidence type="ECO:0000313" key="4">
    <source>
        <dbReference type="Proteomes" id="UP000199426"/>
    </source>
</evidence>
<feature type="transmembrane region" description="Helical" evidence="1">
    <location>
        <begin position="58"/>
        <end position="77"/>
    </location>
</feature>
<dbReference type="EMBL" id="UAWB01000002">
    <property type="protein sequence ID" value="SQB27356.1"/>
    <property type="molecule type" value="Genomic_DNA"/>
</dbReference>
<accession>A0A2X2VEA4</accession>
<keyword evidence="1" id="KW-0472">Membrane</keyword>
<evidence type="ECO:0000313" key="2">
    <source>
        <dbReference type="EMBL" id="SDI92884.1"/>
    </source>
</evidence>
<protein>
    <submittedName>
        <fullName evidence="3">Predicted membrane protein</fullName>
    </submittedName>
    <submittedName>
        <fullName evidence="2">Uncharacterized membrane protein</fullName>
    </submittedName>
</protein>
<gene>
    <name evidence="3" type="ORF">NCTC13492_00938</name>
    <name evidence="2" type="ORF">SAMN05421542_2282</name>
</gene>
<evidence type="ECO:0000313" key="3">
    <source>
        <dbReference type="EMBL" id="SQB27356.1"/>
    </source>
</evidence>
<reference evidence="2 4" key="1">
    <citation type="submission" date="2016-10" db="EMBL/GenBank/DDBJ databases">
        <authorList>
            <person name="Varghese N."/>
            <person name="Submissions S."/>
        </authorList>
    </citation>
    <scope>NUCLEOTIDE SEQUENCE [LARGE SCALE GENOMIC DNA]</scope>
    <source>
        <strain evidence="2 4">DSM 19299</strain>
    </source>
</reference>
<evidence type="ECO:0000313" key="5">
    <source>
        <dbReference type="Proteomes" id="UP000251670"/>
    </source>
</evidence>
<dbReference type="STRING" id="445960.SAMN05421542_2282"/>
<proteinExistence type="predicted"/>
<dbReference type="Proteomes" id="UP000251670">
    <property type="component" value="Unassembled WGS sequence"/>
</dbReference>
<dbReference type="EMBL" id="FNEG01000003">
    <property type="protein sequence ID" value="SDI92884.1"/>
    <property type="molecule type" value="Genomic_DNA"/>
</dbReference>
<keyword evidence="4" id="KW-1185">Reference proteome</keyword>